<dbReference type="EMBL" id="JXTB01000374">
    <property type="protein sequence ID" value="PON43273.1"/>
    <property type="molecule type" value="Genomic_DNA"/>
</dbReference>
<organism evidence="12 13">
    <name type="scientific">Parasponia andersonii</name>
    <name type="common">Sponia andersonii</name>
    <dbReference type="NCBI Taxonomy" id="3476"/>
    <lineage>
        <taxon>Eukaryota</taxon>
        <taxon>Viridiplantae</taxon>
        <taxon>Streptophyta</taxon>
        <taxon>Embryophyta</taxon>
        <taxon>Tracheophyta</taxon>
        <taxon>Spermatophyta</taxon>
        <taxon>Magnoliopsida</taxon>
        <taxon>eudicotyledons</taxon>
        <taxon>Gunneridae</taxon>
        <taxon>Pentapetalae</taxon>
        <taxon>rosids</taxon>
        <taxon>fabids</taxon>
        <taxon>Rosales</taxon>
        <taxon>Cannabaceae</taxon>
        <taxon>Parasponia</taxon>
    </lineage>
</organism>
<reference evidence="13" key="1">
    <citation type="submission" date="2016-06" db="EMBL/GenBank/DDBJ databases">
        <title>Parallel loss of symbiosis genes in relatives of nitrogen-fixing non-legume Parasponia.</title>
        <authorList>
            <person name="Van Velzen R."/>
            <person name="Holmer R."/>
            <person name="Bu F."/>
            <person name="Rutten L."/>
            <person name="Van Zeijl A."/>
            <person name="Liu W."/>
            <person name="Santuari L."/>
            <person name="Cao Q."/>
            <person name="Sharma T."/>
            <person name="Shen D."/>
            <person name="Roswanjaya Y."/>
            <person name="Wardhani T."/>
            <person name="Kalhor M.S."/>
            <person name="Jansen J."/>
            <person name="Van den Hoogen J."/>
            <person name="Gungor B."/>
            <person name="Hartog M."/>
            <person name="Hontelez J."/>
            <person name="Verver J."/>
            <person name="Yang W.-C."/>
            <person name="Schijlen E."/>
            <person name="Repin R."/>
            <person name="Schilthuizen M."/>
            <person name="Schranz E."/>
            <person name="Heidstra R."/>
            <person name="Miyata K."/>
            <person name="Fedorova E."/>
            <person name="Kohlen W."/>
            <person name="Bisseling T."/>
            <person name="Smit S."/>
            <person name="Geurts R."/>
        </authorList>
    </citation>
    <scope>NUCLEOTIDE SEQUENCE [LARGE SCALE GENOMIC DNA]</scope>
    <source>
        <strain evidence="13">cv. WU1-14</strain>
    </source>
</reference>
<keyword evidence="7" id="KW-0677">Repeat</keyword>
<dbReference type="InterPro" id="IPR032675">
    <property type="entry name" value="LRR_dom_sf"/>
</dbReference>
<dbReference type="STRING" id="3476.A0A2P5B3C2"/>
<comment type="subcellular location">
    <subcellularLocation>
        <location evidence="1">Cell membrane</location>
        <topology evidence="1">Single-pass type I membrane protein</topology>
    </subcellularLocation>
</comment>
<name>A0A2P5B3C2_PARAD</name>
<keyword evidence="11" id="KW-0325">Glycoprotein</keyword>
<dbReference type="GO" id="GO:0005886">
    <property type="term" value="C:plasma membrane"/>
    <property type="evidence" value="ECO:0007669"/>
    <property type="project" value="UniProtKB-SubCell"/>
</dbReference>
<keyword evidence="9" id="KW-0472">Membrane</keyword>
<dbReference type="Pfam" id="PF00560">
    <property type="entry name" value="LRR_1"/>
    <property type="match status" value="5"/>
</dbReference>
<evidence type="ECO:0000313" key="13">
    <source>
        <dbReference type="Proteomes" id="UP000237105"/>
    </source>
</evidence>
<dbReference type="PANTHER" id="PTHR27004">
    <property type="entry name" value="RECEPTOR-LIKE PROTEIN 12 ISOFORM X1"/>
    <property type="match status" value="1"/>
</dbReference>
<dbReference type="FunFam" id="3.80.10.10:FF:000111">
    <property type="entry name" value="LRR receptor-like serine/threonine-protein kinase ERECTA"/>
    <property type="match status" value="1"/>
</dbReference>
<evidence type="ECO:0000256" key="11">
    <source>
        <dbReference type="ARBA" id="ARBA00023180"/>
    </source>
</evidence>
<sequence>MGQLPWKNLNVIDMSSNRLQGHLPLPPPSTIGFLISNNKLVGGVPSSICNLNSIQSLDLSSNSLSGNIPSCIGNASDGLEVLNLGMNQLSGTIPLTFTKGNSLMYLNLHGNQFEGSLPHSLLNCERLEFLDVGNNKMKGSFPQWLESLPKLQVLILRSNRFSGPIGNPKTSFSFQKLRFIDLSNNDFTGPLPTNFFGTLVGMMDAHSDYLEYMEDAIGTNASTFSYYQYSVAMSTKGSNIEVEKIQTMFIAIDFSRNYFSGEIPKSIGRLNSLKGLNLSHNKLTGNIPPSLGNMSSLEGLDLSSNELSGTIPWQLATDLDQLEFLNLSNNKLEGRIPPGPQFNTFEDDSYGGNLALCGFPLSKSCSEDAANVPTLPTKQKGEDDEHTIGFDWKVVVMGYGSGFVIGISVGYMVLTDKTIDWLVENVRGSAQRRRSVKRSKQ</sequence>
<keyword evidence="5" id="KW-0812">Transmembrane</keyword>
<dbReference type="SUPFAM" id="SSF52058">
    <property type="entry name" value="L domain-like"/>
    <property type="match status" value="1"/>
</dbReference>
<evidence type="ECO:0000256" key="1">
    <source>
        <dbReference type="ARBA" id="ARBA00004251"/>
    </source>
</evidence>
<dbReference type="Pfam" id="PF13855">
    <property type="entry name" value="LRR_8"/>
    <property type="match status" value="1"/>
</dbReference>
<protein>
    <submittedName>
        <fullName evidence="12">LRR domain containing protein</fullName>
    </submittedName>
</protein>
<keyword evidence="13" id="KW-1185">Reference proteome</keyword>
<keyword evidence="3" id="KW-1003">Cell membrane</keyword>
<comment type="similarity">
    <text evidence="2">Belongs to the RLP family.</text>
</comment>
<evidence type="ECO:0000256" key="5">
    <source>
        <dbReference type="ARBA" id="ARBA00022692"/>
    </source>
</evidence>
<proteinExistence type="inferred from homology"/>
<evidence type="ECO:0000256" key="6">
    <source>
        <dbReference type="ARBA" id="ARBA00022729"/>
    </source>
</evidence>
<dbReference type="PANTHER" id="PTHR27004:SF428">
    <property type="entry name" value="OS01G0160600 PROTEIN"/>
    <property type="match status" value="1"/>
</dbReference>
<keyword evidence="4" id="KW-0433">Leucine-rich repeat</keyword>
<evidence type="ECO:0000256" key="9">
    <source>
        <dbReference type="ARBA" id="ARBA00023136"/>
    </source>
</evidence>
<dbReference type="InterPro" id="IPR001611">
    <property type="entry name" value="Leu-rich_rpt"/>
</dbReference>
<dbReference type="OrthoDB" id="1193916at2759"/>
<evidence type="ECO:0000256" key="10">
    <source>
        <dbReference type="ARBA" id="ARBA00023170"/>
    </source>
</evidence>
<dbReference type="PRINTS" id="PR00019">
    <property type="entry name" value="LEURICHRPT"/>
</dbReference>
<evidence type="ECO:0000256" key="8">
    <source>
        <dbReference type="ARBA" id="ARBA00022989"/>
    </source>
</evidence>
<dbReference type="FunFam" id="3.80.10.10:FF:000095">
    <property type="entry name" value="LRR receptor-like serine/threonine-protein kinase GSO1"/>
    <property type="match status" value="1"/>
</dbReference>
<dbReference type="AlphaFoldDB" id="A0A2P5B3C2"/>
<comment type="caution">
    <text evidence="12">The sequence shown here is derived from an EMBL/GenBank/DDBJ whole genome shotgun (WGS) entry which is preliminary data.</text>
</comment>
<evidence type="ECO:0000256" key="7">
    <source>
        <dbReference type="ARBA" id="ARBA00022737"/>
    </source>
</evidence>
<keyword evidence="10" id="KW-0675">Receptor</keyword>
<keyword evidence="8" id="KW-1133">Transmembrane helix</keyword>
<evidence type="ECO:0000256" key="3">
    <source>
        <dbReference type="ARBA" id="ARBA00022475"/>
    </source>
</evidence>
<evidence type="ECO:0000256" key="2">
    <source>
        <dbReference type="ARBA" id="ARBA00009592"/>
    </source>
</evidence>
<evidence type="ECO:0000313" key="12">
    <source>
        <dbReference type="EMBL" id="PON43273.1"/>
    </source>
</evidence>
<feature type="non-terminal residue" evidence="12">
    <location>
        <position position="441"/>
    </location>
</feature>
<accession>A0A2P5B3C2</accession>
<keyword evidence="6" id="KW-0732">Signal</keyword>
<dbReference type="Proteomes" id="UP000237105">
    <property type="component" value="Unassembled WGS sequence"/>
</dbReference>
<evidence type="ECO:0000256" key="4">
    <source>
        <dbReference type="ARBA" id="ARBA00022614"/>
    </source>
</evidence>
<gene>
    <name evidence="12" type="ORF">PanWU01x14_274710</name>
</gene>
<dbReference type="Gene3D" id="3.80.10.10">
    <property type="entry name" value="Ribonuclease Inhibitor"/>
    <property type="match status" value="1"/>
</dbReference>